<dbReference type="Gene3D" id="3.40.800.20">
    <property type="entry name" value="Histone deacetylase domain"/>
    <property type="match status" value="1"/>
</dbReference>
<dbReference type="Pfam" id="PF00850">
    <property type="entry name" value="Hist_deacetyl"/>
    <property type="match status" value="1"/>
</dbReference>
<evidence type="ECO:0000313" key="4">
    <source>
        <dbReference type="Proteomes" id="UP000226525"/>
    </source>
</evidence>
<dbReference type="InterPro" id="IPR023801">
    <property type="entry name" value="His_deacetylse_dom"/>
</dbReference>
<protein>
    <submittedName>
        <fullName evidence="3">Histone deacetylase</fullName>
    </submittedName>
</protein>
<dbReference type="PANTHER" id="PTHR10625:SF10">
    <property type="entry name" value="HISTONE DEACETYLASE HDAC1"/>
    <property type="match status" value="1"/>
</dbReference>
<dbReference type="Proteomes" id="UP000226525">
    <property type="component" value="Unassembled WGS sequence"/>
</dbReference>
<dbReference type="InterPro" id="IPR000286">
    <property type="entry name" value="HDACs"/>
</dbReference>
<comment type="caution">
    <text evidence="3">The sequence shown here is derived from an EMBL/GenBank/DDBJ whole genome shotgun (WGS) entry which is preliminary data.</text>
</comment>
<reference evidence="4" key="1">
    <citation type="submission" date="2017-09" db="EMBL/GenBank/DDBJ databases">
        <title>The Reconstruction of 2,631 Draft Metagenome-Assembled Genomes from the Global Oceans.</title>
        <authorList>
            <person name="Tully B.J."/>
            <person name="Graham E.D."/>
            <person name="Heidelberg J.F."/>
        </authorList>
    </citation>
    <scope>NUCLEOTIDE SEQUENCE [LARGE SCALE GENOMIC DNA]</scope>
</reference>
<comment type="similarity">
    <text evidence="1">Belongs to the histone deacetylase family.</text>
</comment>
<gene>
    <name evidence="3" type="ORF">CMN54_10950</name>
</gene>
<feature type="domain" description="Histone deacetylase" evidence="2">
    <location>
        <begin position="19"/>
        <end position="310"/>
    </location>
</feature>
<dbReference type="CDD" id="cd09992">
    <property type="entry name" value="HDAC_classII"/>
    <property type="match status" value="1"/>
</dbReference>
<dbReference type="GO" id="GO:0004407">
    <property type="term" value="F:histone deacetylase activity"/>
    <property type="evidence" value="ECO:0007669"/>
    <property type="project" value="TreeGrafter"/>
</dbReference>
<accession>A0A2D6YL60</accession>
<sequence>MATGFYTNPIYLEHDTGNHPENADRLRAIDKHLRYSGLLNELEMRPGCTAELKEIQLLHSKKYIDSIREAAELGRGILGTPDCIISPGTFGAALHAVGAVLDSVVQVADNKIDNAFCAIRPPGHHAEHDAAMGFCFLNNVAIAAEFLQKNFGYQRILIFDFDVHHGNGTQHLFEKSEKVLYASTHQDPRTCYPGTGFAHETGFGSGKGFTLNFPLPPGTTDDRYLEFFQNKIIPQFEDYKPDFILLSAGFDGHTRDPLAMLDLTENCYHEITKQMRTLAEKFASGRLVSLLEGGYDLEALALSVEAHILALLH</sequence>
<organism evidence="3 4">
    <name type="scientific">SAR324 cluster bacterium</name>
    <dbReference type="NCBI Taxonomy" id="2024889"/>
    <lineage>
        <taxon>Bacteria</taxon>
        <taxon>Deltaproteobacteria</taxon>
        <taxon>SAR324 cluster</taxon>
    </lineage>
</organism>
<dbReference type="EMBL" id="NZEX01000124">
    <property type="protein sequence ID" value="MAH63941.1"/>
    <property type="molecule type" value="Genomic_DNA"/>
</dbReference>
<dbReference type="PANTHER" id="PTHR10625">
    <property type="entry name" value="HISTONE DEACETYLASE HDAC1-RELATED"/>
    <property type="match status" value="1"/>
</dbReference>
<dbReference type="GO" id="GO:0040029">
    <property type="term" value="P:epigenetic regulation of gene expression"/>
    <property type="evidence" value="ECO:0007669"/>
    <property type="project" value="TreeGrafter"/>
</dbReference>
<evidence type="ECO:0000256" key="1">
    <source>
        <dbReference type="ARBA" id="ARBA00005947"/>
    </source>
</evidence>
<dbReference type="InterPro" id="IPR037138">
    <property type="entry name" value="His_deacetylse_dom_sf"/>
</dbReference>
<proteinExistence type="inferred from homology"/>
<dbReference type="AlphaFoldDB" id="A0A2D6YL60"/>
<dbReference type="SUPFAM" id="SSF52768">
    <property type="entry name" value="Arginase/deacetylase"/>
    <property type="match status" value="1"/>
</dbReference>
<evidence type="ECO:0000259" key="2">
    <source>
        <dbReference type="Pfam" id="PF00850"/>
    </source>
</evidence>
<name>A0A2D6YL60_9DELT</name>
<evidence type="ECO:0000313" key="3">
    <source>
        <dbReference type="EMBL" id="MAH63941.1"/>
    </source>
</evidence>
<dbReference type="PRINTS" id="PR01270">
    <property type="entry name" value="HDASUPER"/>
</dbReference>
<dbReference type="InterPro" id="IPR023696">
    <property type="entry name" value="Ureohydrolase_dom_sf"/>
</dbReference>